<organism evidence="1 2">
    <name type="scientific">Panagrolaimus sp. JU765</name>
    <dbReference type="NCBI Taxonomy" id="591449"/>
    <lineage>
        <taxon>Eukaryota</taxon>
        <taxon>Metazoa</taxon>
        <taxon>Ecdysozoa</taxon>
        <taxon>Nematoda</taxon>
        <taxon>Chromadorea</taxon>
        <taxon>Rhabditida</taxon>
        <taxon>Tylenchina</taxon>
        <taxon>Panagrolaimomorpha</taxon>
        <taxon>Panagrolaimoidea</taxon>
        <taxon>Panagrolaimidae</taxon>
        <taxon>Panagrolaimus</taxon>
    </lineage>
</organism>
<dbReference type="Proteomes" id="UP000887576">
    <property type="component" value="Unplaced"/>
</dbReference>
<dbReference type="WBParaSite" id="JU765_v2.g163.t1">
    <property type="protein sequence ID" value="JU765_v2.g163.t1"/>
    <property type="gene ID" value="JU765_v2.g163"/>
</dbReference>
<accession>A0AC34QH85</accession>
<evidence type="ECO:0000313" key="1">
    <source>
        <dbReference type="Proteomes" id="UP000887576"/>
    </source>
</evidence>
<evidence type="ECO:0000313" key="2">
    <source>
        <dbReference type="WBParaSite" id="JU765_v2.g163.t1"/>
    </source>
</evidence>
<name>A0AC34QH85_9BILA</name>
<reference evidence="2" key="1">
    <citation type="submission" date="2022-11" db="UniProtKB">
        <authorList>
            <consortium name="WormBaseParasite"/>
        </authorList>
    </citation>
    <scope>IDENTIFICATION</scope>
</reference>
<protein>
    <submittedName>
        <fullName evidence="2">Uncharacterized protein</fullName>
    </submittedName>
</protein>
<proteinExistence type="predicted"/>
<sequence length="278" mass="30703">MGKLDGKVAVVTGSSSGIGQAVILAFAKEGAAVVLHGTNSERIQKTNELLQNAGIGEDKILVVQGLIQDEATQNKIIDETIKKFGKLDILVNNAAVSRKPDVEHSISVENLDYLYEISYKSMFNLTEKAIPFLKETRGVIINTSSCSTNMTTIRPDLCAYAMIKTMTNMFTTYQAERLKEFGIRVNAVLPGPFETSLLYTKFKFPLSEEAQVEYDRYRKTVLSNIPVGQFGDFDGIAQVYLQMAVNPLVTNAQWLVDGGVSLVAKKNGNLHVWDEIQL</sequence>